<reference evidence="1" key="1">
    <citation type="journal article" date="2022" name="bioRxiv">
        <title>Sequencing and chromosome-scale assembly of the giantPleurodeles waltlgenome.</title>
        <authorList>
            <person name="Brown T."/>
            <person name="Elewa A."/>
            <person name="Iarovenko S."/>
            <person name="Subramanian E."/>
            <person name="Araus A.J."/>
            <person name="Petzold A."/>
            <person name="Susuki M."/>
            <person name="Suzuki K.-i.T."/>
            <person name="Hayashi T."/>
            <person name="Toyoda A."/>
            <person name="Oliveira C."/>
            <person name="Osipova E."/>
            <person name="Leigh N.D."/>
            <person name="Simon A."/>
            <person name="Yun M.H."/>
        </authorList>
    </citation>
    <scope>NUCLEOTIDE SEQUENCE</scope>
    <source>
        <strain evidence="1">20211129_DDA</strain>
        <tissue evidence="1">Liver</tissue>
    </source>
</reference>
<dbReference type="EMBL" id="JANPWB010000011">
    <property type="protein sequence ID" value="KAJ1128253.1"/>
    <property type="molecule type" value="Genomic_DNA"/>
</dbReference>
<gene>
    <name evidence="1" type="ORF">NDU88_006632</name>
</gene>
<organism evidence="1 2">
    <name type="scientific">Pleurodeles waltl</name>
    <name type="common">Iberian ribbed newt</name>
    <dbReference type="NCBI Taxonomy" id="8319"/>
    <lineage>
        <taxon>Eukaryota</taxon>
        <taxon>Metazoa</taxon>
        <taxon>Chordata</taxon>
        <taxon>Craniata</taxon>
        <taxon>Vertebrata</taxon>
        <taxon>Euteleostomi</taxon>
        <taxon>Amphibia</taxon>
        <taxon>Batrachia</taxon>
        <taxon>Caudata</taxon>
        <taxon>Salamandroidea</taxon>
        <taxon>Salamandridae</taxon>
        <taxon>Pleurodelinae</taxon>
        <taxon>Pleurodeles</taxon>
    </lineage>
</organism>
<evidence type="ECO:0000313" key="2">
    <source>
        <dbReference type="Proteomes" id="UP001066276"/>
    </source>
</evidence>
<protein>
    <submittedName>
        <fullName evidence="1">Uncharacterized protein</fullName>
    </submittedName>
</protein>
<evidence type="ECO:0000313" key="1">
    <source>
        <dbReference type="EMBL" id="KAJ1128253.1"/>
    </source>
</evidence>
<accession>A0AAV7PP04</accession>
<keyword evidence="2" id="KW-1185">Reference proteome</keyword>
<proteinExistence type="predicted"/>
<dbReference type="AlphaFoldDB" id="A0AAV7PP04"/>
<comment type="caution">
    <text evidence="1">The sequence shown here is derived from an EMBL/GenBank/DDBJ whole genome shotgun (WGS) entry which is preliminary data.</text>
</comment>
<dbReference type="Proteomes" id="UP001066276">
    <property type="component" value="Chromosome 7"/>
</dbReference>
<sequence>MSVLQHSEFRTLCIGPFVTSAPTWNELITMATVSEHRSHPGSEATQRKQKVAESIEEYGPVLQKQAISSLNGSSSIVKNSSAR</sequence>
<name>A0AAV7PP04_PLEWA</name>